<evidence type="ECO:0000313" key="2">
    <source>
        <dbReference type="EMBL" id="QDU33033.1"/>
    </source>
</evidence>
<reference evidence="2 3" key="1">
    <citation type="submission" date="2019-02" db="EMBL/GenBank/DDBJ databases">
        <title>Deep-cultivation of Planctomycetes and their phenomic and genomic characterization uncovers novel biology.</title>
        <authorList>
            <person name="Wiegand S."/>
            <person name="Jogler M."/>
            <person name="Boedeker C."/>
            <person name="Pinto D."/>
            <person name="Vollmers J."/>
            <person name="Rivas-Marin E."/>
            <person name="Kohn T."/>
            <person name="Peeters S.H."/>
            <person name="Heuer A."/>
            <person name="Rast P."/>
            <person name="Oberbeckmann S."/>
            <person name="Bunk B."/>
            <person name="Jeske O."/>
            <person name="Meyerdierks A."/>
            <person name="Storesund J.E."/>
            <person name="Kallscheuer N."/>
            <person name="Luecker S."/>
            <person name="Lage O.M."/>
            <person name="Pohl T."/>
            <person name="Merkel B.J."/>
            <person name="Hornburger P."/>
            <person name="Mueller R.-W."/>
            <person name="Bruemmer F."/>
            <person name="Labrenz M."/>
            <person name="Spormann A.M."/>
            <person name="Op den Camp H."/>
            <person name="Overmann J."/>
            <person name="Amann R."/>
            <person name="Jetten M.S.M."/>
            <person name="Mascher T."/>
            <person name="Medema M.H."/>
            <person name="Devos D.P."/>
            <person name="Kaster A.-K."/>
            <person name="Ovreas L."/>
            <person name="Rohde M."/>
            <person name="Galperin M.Y."/>
            <person name="Jogler C."/>
        </authorList>
    </citation>
    <scope>NUCLEOTIDE SEQUENCE [LARGE SCALE GENOMIC DNA]</scope>
    <source>
        <strain evidence="2 3">KS4</strain>
    </source>
</reference>
<feature type="region of interest" description="Disordered" evidence="1">
    <location>
        <begin position="121"/>
        <end position="152"/>
    </location>
</feature>
<evidence type="ECO:0008006" key="4">
    <source>
        <dbReference type="Google" id="ProtNLM"/>
    </source>
</evidence>
<dbReference type="Pfam" id="PF05037">
    <property type="entry name" value="DUF669"/>
    <property type="match status" value="1"/>
</dbReference>
<organism evidence="2 3">
    <name type="scientific">Poriferisphaera corsica</name>
    <dbReference type="NCBI Taxonomy" id="2528020"/>
    <lineage>
        <taxon>Bacteria</taxon>
        <taxon>Pseudomonadati</taxon>
        <taxon>Planctomycetota</taxon>
        <taxon>Phycisphaerae</taxon>
        <taxon>Phycisphaerales</taxon>
        <taxon>Phycisphaeraceae</taxon>
        <taxon>Poriferisphaera</taxon>
    </lineage>
</organism>
<accession>A0A517YS42</accession>
<dbReference type="AlphaFoldDB" id="A0A517YS42"/>
<keyword evidence="3" id="KW-1185">Reference proteome</keyword>
<evidence type="ECO:0000256" key="1">
    <source>
        <dbReference type="SAM" id="MobiDB-lite"/>
    </source>
</evidence>
<dbReference type="OrthoDB" id="5220at2"/>
<dbReference type="RefSeq" id="WP_145075499.1">
    <property type="nucleotide sequence ID" value="NZ_CP036425.1"/>
</dbReference>
<evidence type="ECO:0000313" key="3">
    <source>
        <dbReference type="Proteomes" id="UP000317369"/>
    </source>
</evidence>
<protein>
    <recommendedName>
        <fullName evidence="4">DUF669 domain-containing protein</fullName>
    </recommendedName>
</protein>
<proteinExistence type="predicted"/>
<feature type="compositionally biased region" description="Polar residues" evidence="1">
    <location>
        <begin position="131"/>
        <end position="145"/>
    </location>
</feature>
<gene>
    <name evidence="2" type="ORF">KS4_10740</name>
</gene>
<sequence length="152" mass="16996">MANLNGFNASEVEPNHVFEAIPAGKYIAAITSSEMKPTKRGDGSYLELELTVIEGEYQNRKVWDRLCINHPNELTQKIARGNLSAICRAVSVLEPKDSVELHNLPMQITVRCKTRPETSEIDNEIKGYTAIPSQETNATEESTNSDPPPWKR</sequence>
<dbReference type="Proteomes" id="UP000317369">
    <property type="component" value="Chromosome"/>
</dbReference>
<dbReference type="InterPro" id="IPR007731">
    <property type="entry name" value="DUF669"/>
</dbReference>
<dbReference type="EMBL" id="CP036425">
    <property type="protein sequence ID" value="QDU33033.1"/>
    <property type="molecule type" value="Genomic_DNA"/>
</dbReference>
<name>A0A517YS42_9BACT</name>
<dbReference type="KEGG" id="pcor:KS4_10740"/>